<dbReference type="AlphaFoldDB" id="A0A4V6IMB6"/>
<sequence length="73" mass="7270">MSISALNATSNTIYTPPTQTVSANAQAADGDYKAPAAGRVKDSDGDYKTITHASTPPISSAASQALSSLKAGG</sequence>
<feature type="region of interest" description="Disordered" evidence="1">
    <location>
        <begin position="32"/>
        <end position="73"/>
    </location>
</feature>
<dbReference type="RefSeq" id="WP_134486477.1">
    <property type="nucleotide sequence ID" value="NZ_CP139089.1"/>
</dbReference>
<dbReference type="Proteomes" id="UP000294360">
    <property type="component" value="Chromosome"/>
</dbReference>
<evidence type="ECO:0000313" key="2">
    <source>
        <dbReference type="EMBL" id="VFU07381.1"/>
    </source>
</evidence>
<evidence type="ECO:0000313" key="3">
    <source>
        <dbReference type="Proteomes" id="UP000294360"/>
    </source>
</evidence>
<feature type="compositionally biased region" description="Basic and acidic residues" evidence="1">
    <location>
        <begin position="39"/>
        <end position="49"/>
    </location>
</feature>
<dbReference type="EMBL" id="LR536450">
    <property type="protein sequence ID" value="VFU07381.1"/>
    <property type="molecule type" value="Genomic_DNA"/>
</dbReference>
<feature type="compositionally biased region" description="Low complexity" evidence="1">
    <location>
        <begin position="59"/>
        <end position="73"/>
    </location>
</feature>
<gene>
    <name evidence="2" type="ORF">MTUNDRAET4_0488</name>
</gene>
<reference evidence="2 3" key="1">
    <citation type="submission" date="2019-03" db="EMBL/GenBank/DDBJ databases">
        <authorList>
            <person name="Kox A.R. M."/>
        </authorList>
    </citation>
    <scope>NUCLEOTIDE SEQUENCE [LARGE SCALE GENOMIC DNA]</scope>
    <source>
        <strain evidence="2">MTUNDRAET4 annotated genome</strain>
    </source>
</reference>
<proteinExistence type="predicted"/>
<dbReference type="KEGG" id="mtun:MTUNDRAET4_0488"/>
<evidence type="ECO:0000256" key="1">
    <source>
        <dbReference type="SAM" id="MobiDB-lite"/>
    </source>
</evidence>
<protein>
    <submittedName>
        <fullName evidence="2">Uncharacterized protein</fullName>
    </submittedName>
</protein>
<dbReference type="OrthoDB" id="9974275at2"/>
<name>A0A4V6IMB6_METTU</name>
<accession>A0A4V6IMB6</accession>
<organism evidence="2 3">
    <name type="scientific">Methylocella tundrae</name>
    <dbReference type="NCBI Taxonomy" id="227605"/>
    <lineage>
        <taxon>Bacteria</taxon>
        <taxon>Pseudomonadati</taxon>
        <taxon>Pseudomonadota</taxon>
        <taxon>Alphaproteobacteria</taxon>
        <taxon>Hyphomicrobiales</taxon>
        <taxon>Beijerinckiaceae</taxon>
        <taxon>Methylocella</taxon>
    </lineage>
</organism>